<organism evidence="2 3">
    <name type="scientific">Oryza sativa subsp. japonica</name>
    <name type="common">Rice</name>
    <dbReference type="NCBI Taxonomy" id="39947"/>
    <lineage>
        <taxon>Eukaryota</taxon>
        <taxon>Viridiplantae</taxon>
        <taxon>Streptophyta</taxon>
        <taxon>Embryophyta</taxon>
        <taxon>Tracheophyta</taxon>
        <taxon>Spermatophyta</taxon>
        <taxon>Magnoliopsida</taxon>
        <taxon>Liliopsida</taxon>
        <taxon>Poales</taxon>
        <taxon>Poaceae</taxon>
        <taxon>BOP clade</taxon>
        <taxon>Oryzoideae</taxon>
        <taxon>Oryzeae</taxon>
        <taxon>Oryzinae</taxon>
        <taxon>Oryza</taxon>
        <taxon>Oryza sativa</taxon>
    </lineage>
</organism>
<sequence>MDGWLGSAQGIVQRNAAGRTIPTTETTMVRRKASGEMESTLPTATSHPHSVAEMEGGSGRGGEGARKGASRRRDDARLPGLTVASSLSAANGGGGPHRLCPQLPPLHLIPPPTTRSDSSLEEPRRLLLRAPLPSMHGE</sequence>
<reference evidence="2 3" key="3">
    <citation type="journal article" date="2013" name="Rice">
        <title>Improvement of the Oryza sativa Nipponbare reference genome using next generation sequence and optical map data.</title>
        <authorList>
            <person name="Kawahara Y."/>
            <person name="de la Bastide M."/>
            <person name="Hamilton J.P."/>
            <person name="Kanamori H."/>
            <person name="McCombie W.R."/>
            <person name="Ouyang S."/>
            <person name="Schwartz D.C."/>
            <person name="Tanaka T."/>
            <person name="Wu J."/>
            <person name="Zhou S."/>
            <person name="Childs K.L."/>
            <person name="Davidson R.M."/>
            <person name="Lin H."/>
            <person name="Quesada-Ocampo L."/>
            <person name="Vaillancourt B."/>
            <person name="Sakai H."/>
            <person name="Lee S.S."/>
            <person name="Kim J."/>
            <person name="Numa H."/>
            <person name="Itoh T."/>
            <person name="Buell C.R."/>
            <person name="Matsumoto T."/>
        </authorList>
    </citation>
    <scope>NUCLEOTIDE SEQUENCE [LARGE SCALE GENOMIC DNA]</scope>
    <source>
        <strain evidence="3">cv. Nipponbare</strain>
    </source>
</reference>
<reference evidence="2 3" key="2">
    <citation type="journal article" date="2013" name="Plant Cell Physiol.">
        <title>Rice Annotation Project Database (RAP-DB): an integrative and interactive database for rice genomics.</title>
        <authorList>
            <person name="Sakai H."/>
            <person name="Lee S.S."/>
            <person name="Tanaka T."/>
            <person name="Numa H."/>
            <person name="Kim J."/>
            <person name="Kawahara Y."/>
            <person name="Wakimoto H."/>
            <person name="Yang C.C."/>
            <person name="Iwamoto M."/>
            <person name="Abe T."/>
            <person name="Yamada Y."/>
            <person name="Muto A."/>
            <person name="Inokuchi H."/>
            <person name="Ikemura T."/>
            <person name="Matsumoto T."/>
            <person name="Sasaki T."/>
            <person name="Itoh T."/>
        </authorList>
    </citation>
    <scope>NUCLEOTIDE SEQUENCE [LARGE SCALE GENOMIC DNA]</scope>
    <source>
        <strain evidence="3">cv. Nipponbare</strain>
    </source>
</reference>
<feature type="compositionally biased region" description="Low complexity" evidence="1">
    <location>
        <begin position="128"/>
        <end position="138"/>
    </location>
</feature>
<keyword evidence="3" id="KW-1185">Reference proteome</keyword>
<evidence type="ECO:0000313" key="2">
    <source>
        <dbReference type="EMBL" id="BAT11336.1"/>
    </source>
</evidence>
<dbReference type="Proteomes" id="UP000059680">
    <property type="component" value="Chromosome 10"/>
</dbReference>
<feature type="compositionally biased region" description="Pro residues" evidence="1">
    <location>
        <begin position="102"/>
        <end position="113"/>
    </location>
</feature>
<dbReference type="PaxDb" id="39947-A0A0P0XVH7"/>
<feature type="compositionally biased region" description="Basic and acidic residues" evidence="1">
    <location>
        <begin position="63"/>
        <end position="77"/>
    </location>
</feature>
<evidence type="ECO:0000313" key="3">
    <source>
        <dbReference type="Proteomes" id="UP000059680"/>
    </source>
</evidence>
<dbReference type="AlphaFoldDB" id="A0A0P0XVH7"/>
<reference evidence="3" key="1">
    <citation type="journal article" date="2005" name="Nature">
        <title>The map-based sequence of the rice genome.</title>
        <authorList>
            <consortium name="International rice genome sequencing project (IRGSP)"/>
            <person name="Matsumoto T."/>
            <person name="Wu J."/>
            <person name="Kanamori H."/>
            <person name="Katayose Y."/>
            <person name="Fujisawa M."/>
            <person name="Namiki N."/>
            <person name="Mizuno H."/>
            <person name="Yamamoto K."/>
            <person name="Antonio B.A."/>
            <person name="Baba T."/>
            <person name="Sakata K."/>
            <person name="Nagamura Y."/>
            <person name="Aoki H."/>
            <person name="Arikawa K."/>
            <person name="Arita K."/>
            <person name="Bito T."/>
            <person name="Chiden Y."/>
            <person name="Fujitsuka N."/>
            <person name="Fukunaka R."/>
            <person name="Hamada M."/>
            <person name="Harada C."/>
            <person name="Hayashi A."/>
            <person name="Hijishita S."/>
            <person name="Honda M."/>
            <person name="Hosokawa S."/>
            <person name="Ichikawa Y."/>
            <person name="Idonuma A."/>
            <person name="Iijima M."/>
            <person name="Ikeda M."/>
            <person name="Ikeno M."/>
            <person name="Ito K."/>
            <person name="Ito S."/>
            <person name="Ito T."/>
            <person name="Ito Y."/>
            <person name="Ito Y."/>
            <person name="Iwabuchi A."/>
            <person name="Kamiya K."/>
            <person name="Karasawa W."/>
            <person name="Kurita K."/>
            <person name="Katagiri S."/>
            <person name="Kikuta A."/>
            <person name="Kobayashi H."/>
            <person name="Kobayashi N."/>
            <person name="Machita K."/>
            <person name="Maehara T."/>
            <person name="Masukawa M."/>
            <person name="Mizubayashi T."/>
            <person name="Mukai Y."/>
            <person name="Nagasaki H."/>
            <person name="Nagata Y."/>
            <person name="Naito S."/>
            <person name="Nakashima M."/>
            <person name="Nakama Y."/>
            <person name="Nakamichi Y."/>
            <person name="Nakamura M."/>
            <person name="Meguro A."/>
            <person name="Negishi M."/>
            <person name="Ohta I."/>
            <person name="Ohta T."/>
            <person name="Okamoto M."/>
            <person name="Ono N."/>
            <person name="Saji S."/>
            <person name="Sakaguchi M."/>
            <person name="Sakai K."/>
            <person name="Shibata M."/>
            <person name="Shimokawa T."/>
            <person name="Song J."/>
            <person name="Takazaki Y."/>
            <person name="Terasawa K."/>
            <person name="Tsugane M."/>
            <person name="Tsuji K."/>
            <person name="Ueda S."/>
            <person name="Waki K."/>
            <person name="Yamagata H."/>
            <person name="Yamamoto M."/>
            <person name="Yamamoto S."/>
            <person name="Yamane H."/>
            <person name="Yoshiki S."/>
            <person name="Yoshihara R."/>
            <person name="Yukawa K."/>
            <person name="Zhong H."/>
            <person name="Yano M."/>
            <person name="Yuan Q."/>
            <person name="Ouyang S."/>
            <person name="Liu J."/>
            <person name="Jones K.M."/>
            <person name="Gansberger K."/>
            <person name="Moffat K."/>
            <person name="Hill J."/>
            <person name="Bera J."/>
            <person name="Fadrosh D."/>
            <person name="Jin S."/>
            <person name="Johri S."/>
            <person name="Kim M."/>
            <person name="Overton L."/>
            <person name="Reardon M."/>
            <person name="Tsitrin T."/>
            <person name="Vuong H."/>
            <person name="Weaver B."/>
            <person name="Ciecko A."/>
            <person name="Tallon L."/>
            <person name="Jackson J."/>
            <person name="Pai G."/>
            <person name="Aken S.V."/>
            <person name="Utterback T."/>
            <person name="Reidmuller S."/>
            <person name="Feldblyum T."/>
            <person name="Hsiao J."/>
            <person name="Zismann V."/>
            <person name="Iobst S."/>
            <person name="de Vazeille A.R."/>
            <person name="Buell C.R."/>
            <person name="Ying K."/>
            <person name="Li Y."/>
            <person name="Lu T."/>
            <person name="Huang Y."/>
            <person name="Zhao Q."/>
            <person name="Feng Q."/>
            <person name="Zhang L."/>
            <person name="Zhu J."/>
            <person name="Weng Q."/>
            <person name="Mu J."/>
            <person name="Lu Y."/>
            <person name="Fan D."/>
            <person name="Liu Y."/>
            <person name="Guan J."/>
            <person name="Zhang Y."/>
            <person name="Yu S."/>
            <person name="Liu X."/>
            <person name="Zhang Y."/>
            <person name="Hong G."/>
            <person name="Han B."/>
            <person name="Choisne N."/>
            <person name="Demange N."/>
            <person name="Orjeda G."/>
            <person name="Samain S."/>
            <person name="Cattolico L."/>
            <person name="Pelletier E."/>
            <person name="Couloux A."/>
            <person name="Segurens B."/>
            <person name="Wincker P."/>
            <person name="D'Hont A."/>
            <person name="Scarpelli C."/>
            <person name="Weissenbach J."/>
            <person name="Salanoubat M."/>
            <person name="Quetier F."/>
            <person name="Yu Y."/>
            <person name="Kim H.R."/>
            <person name="Rambo T."/>
            <person name="Currie J."/>
            <person name="Collura K."/>
            <person name="Luo M."/>
            <person name="Yang T."/>
            <person name="Ammiraju J.S.S."/>
            <person name="Engler F."/>
            <person name="Soderlund C."/>
            <person name="Wing R.A."/>
            <person name="Palmer L.E."/>
            <person name="de la Bastide M."/>
            <person name="Spiegel L."/>
            <person name="Nascimento L."/>
            <person name="Zutavern T."/>
            <person name="O'Shaughnessy A."/>
            <person name="Dike S."/>
            <person name="Dedhia N."/>
            <person name="Preston R."/>
            <person name="Balija V."/>
            <person name="McCombie W.R."/>
            <person name="Chow T."/>
            <person name="Chen H."/>
            <person name="Chung M."/>
            <person name="Chen C."/>
            <person name="Shaw J."/>
            <person name="Wu H."/>
            <person name="Hsiao K."/>
            <person name="Chao Y."/>
            <person name="Chu M."/>
            <person name="Cheng C."/>
            <person name="Hour A."/>
            <person name="Lee P."/>
            <person name="Lin S."/>
            <person name="Lin Y."/>
            <person name="Liou J."/>
            <person name="Liu S."/>
            <person name="Hsing Y."/>
            <person name="Raghuvanshi S."/>
            <person name="Mohanty A."/>
            <person name="Bharti A.K."/>
            <person name="Gaur A."/>
            <person name="Gupta V."/>
            <person name="Kumar D."/>
            <person name="Ravi V."/>
            <person name="Vij S."/>
            <person name="Kapur A."/>
            <person name="Khurana P."/>
            <person name="Khurana P."/>
            <person name="Khurana J.P."/>
            <person name="Tyagi A.K."/>
            <person name="Gaikwad K."/>
            <person name="Singh A."/>
            <person name="Dalal V."/>
            <person name="Srivastava S."/>
            <person name="Dixit A."/>
            <person name="Pal A.K."/>
            <person name="Ghazi I.A."/>
            <person name="Yadav M."/>
            <person name="Pandit A."/>
            <person name="Bhargava A."/>
            <person name="Sureshbabu K."/>
            <person name="Batra K."/>
            <person name="Sharma T.R."/>
            <person name="Mohapatra T."/>
            <person name="Singh N.K."/>
            <person name="Messing J."/>
            <person name="Nelson A.B."/>
            <person name="Fuks G."/>
            <person name="Kavchok S."/>
            <person name="Keizer G."/>
            <person name="Linton E."/>
            <person name="Llaca V."/>
            <person name="Song R."/>
            <person name="Tanyolac B."/>
            <person name="Young S."/>
            <person name="Ho-Il K."/>
            <person name="Hahn J.H."/>
            <person name="Sangsakoo G."/>
            <person name="Vanavichit A."/>
            <person name="de Mattos Luiz.A.T."/>
            <person name="Zimmer P.D."/>
            <person name="Malone G."/>
            <person name="Dellagostin O."/>
            <person name="de Oliveira A.C."/>
            <person name="Bevan M."/>
            <person name="Bancroft I."/>
            <person name="Minx P."/>
            <person name="Cordum H."/>
            <person name="Wilson R."/>
            <person name="Cheng Z."/>
            <person name="Jin W."/>
            <person name="Jiang J."/>
            <person name="Leong S.A."/>
            <person name="Iwama H."/>
            <person name="Gojobori T."/>
            <person name="Itoh T."/>
            <person name="Niimura Y."/>
            <person name="Fujii Y."/>
            <person name="Habara T."/>
            <person name="Sakai H."/>
            <person name="Sato Y."/>
            <person name="Wilson G."/>
            <person name="Kumar K."/>
            <person name="McCouch S."/>
            <person name="Juretic N."/>
            <person name="Hoen D."/>
            <person name="Wright S."/>
            <person name="Bruskiewich R."/>
            <person name="Bureau T."/>
            <person name="Miyao A."/>
            <person name="Hirochika H."/>
            <person name="Nishikawa T."/>
            <person name="Kadowaki K."/>
            <person name="Sugiura M."/>
            <person name="Burr B."/>
            <person name="Sasaki T."/>
        </authorList>
    </citation>
    <scope>NUCLEOTIDE SEQUENCE [LARGE SCALE GENOMIC DNA]</scope>
    <source>
        <strain evidence="3">cv. Nipponbare</strain>
    </source>
</reference>
<name>A0A0P0XVH7_ORYSJ</name>
<dbReference type="EMBL" id="AP014966">
    <property type="protein sequence ID" value="BAT11336.1"/>
    <property type="molecule type" value="Genomic_DNA"/>
</dbReference>
<evidence type="ECO:0000256" key="1">
    <source>
        <dbReference type="SAM" id="MobiDB-lite"/>
    </source>
</evidence>
<accession>A0A0P0XVH7</accession>
<proteinExistence type="predicted"/>
<feature type="region of interest" description="Disordered" evidence="1">
    <location>
        <begin position="1"/>
        <end position="138"/>
    </location>
</feature>
<dbReference type="InParanoid" id="A0A0P0XVH7"/>
<protein>
    <submittedName>
        <fullName evidence="2">Os10g0481050 protein</fullName>
    </submittedName>
</protein>
<gene>
    <name evidence="2" type="ordered locus">Os10g0481050</name>
    <name evidence="2" type="ORF">OSNPB_100481050</name>
</gene>